<name>A0ABV8CGY0_9GAMM</name>
<organism evidence="1 2">
    <name type="scientific">Legionella dresdenensis</name>
    <dbReference type="NCBI Taxonomy" id="450200"/>
    <lineage>
        <taxon>Bacteria</taxon>
        <taxon>Pseudomonadati</taxon>
        <taxon>Pseudomonadota</taxon>
        <taxon>Gammaproteobacteria</taxon>
        <taxon>Legionellales</taxon>
        <taxon>Legionellaceae</taxon>
        <taxon>Legionella</taxon>
    </lineage>
</organism>
<sequence>MAVNIKLFDLDGCLLHPFARREYNNESHEQWLIKDNKEFLDRIINDARAKKYGKIVVAYGTNRQDFFVNRDNHYRGGSLSSVLPLIQSYLQQQLQEDNCEVVLDPFLMADIYGKSKKKKGIVRPIQERNHAAGDSYRAILRQEYVAGQEEEIEHAESIFNEDKGSIIYAHIERACVLNPEDDIVIDFYDDNPNVIKSVIAFAELGLFPKRVTFNIHKYNGTEFSLVKSCTGKDDFTDTRYDWTVRFLSSMGYHFRDAASEDQNIATAERLKEYHENDHYRNPGHKMAMEVMAFGCLFDTARFLKFREQEIPKLATEPALTSAMAYTTAQKLCDEGLLPGKFVFSDSKKAASSEKDANADTVPALPEHSAKADTLSAGLIKKIRDEVNSYQRSRGEVKNNTVSLSLISRIFRNKTLTSQKVKLADDLLNNIGNSDLTADKMRELIKSTRSNNRHVESSFNKVYGLFTKSGLDRSMNKIETMLQNESVKTVIK</sequence>
<keyword evidence="2" id="KW-1185">Reference proteome</keyword>
<proteinExistence type="predicted"/>
<dbReference type="RefSeq" id="WP_382343931.1">
    <property type="nucleotide sequence ID" value="NZ_JBHSAB010000024.1"/>
</dbReference>
<comment type="caution">
    <text evidence="1">The sequence shown here is derived from an EMBL/GenBank/DDBJ whole genome shotgun (WGS) entry which is preliminary data.</text>
</comment>
<evidence type="ECO:0008006" key="3">
    <source>
        <dbReference type="Google" id="ProtNLM"/>
    </source>
</evidence>
<evidence type="ECO:0000313" key="2">
    <source>
        <dbReference type="Proteomes" id="UP001595758"/>
    </source>
</evidence>
<protein>
    <recommendedName>
        <fullName evidence="3">Dot/Icm T4SS effector</fullName>
    </recommendedName>
</protein>
<evidence type="ECO:0000313" key="1">
    <source>
        <dbReference type="EMBL" id="MFC3909583.1"/>
    </source>
</evidence>
<accession>A0ABV8CGY0</accession>
<dbReference type="EMBL" id="JBHSAB010000024">
    <property type="protein sequence ID" value="MFC3909583.1"/>
    <property type="molecule type" value="Genomic_DNA"/>
</dbReference>
<gene>
    <name evidence="1" type="ORF">ACFORL_10935</name>
</gene>
<reference evidence="2" key="1">
    <citation type="journal article" date="2019" name="Int. J. Syst. Evol. Microbiol.">
        <title>The Global Catalogue of Microorganisms (GCM) 10K type strain sequencing project: providing services to taxonomists for standard genome sequencing and annotation.</title>
        <authorList>
            <consortium name="The Broad Institute Genomics Platform"/>
            <consortium name="The Broad Institute Genome Sequencing Center for Infectious Disease"/>
            <person name="Wu L."/>
            <person name="Ma J."/>
        </authorList>
    </citation>
    <scope>NUCLEOTIDE SEQUENCE [LARGE SCALE GENOMIC DNA]</scope>
    <source>
        <strain evidence="2">CCUG 59858</strain>
    </source>
</reference>
<dbReference type="Proteomes" id="UP001595758">
    <property type="component" value="Unassembled WGS sequence"/>
</dbReference>